<sequence length="82" mass="8816">MGNNNRRDVVPNPDGGWDITAPGAARRSGHERTQADAERRAKQIVGNAGGGEVVTHGRDGRIRSKDTVAPGNDPNPPRDREH</sequence>
<gene>
    <name evidence="2" type="ORF">ACH3VR_14060</name>
</gene>
<dbReference type="RefSeq" id="WP_397556933.1">
    <property type="nucleotide sequence ID" value="NZ_JBIQWL010000004.1"/>
</dbReference>
<dbReference type="EMBL" id="JBIQWL010000004">
    <property type="protein sequence ID" value="MFH8251492.1"/>
    <property type="molecule type" value="Genomic_DNA"/>
</dbReference>
<keyword evidence="3" id="KW-1185">Reference proteome</keyword>
<protein>
    <submittedName>
        <fullName evidence="2">DUF2188 domain-containing protein</fullName>
    </submittedName>
</protein>
<evidence type="ECO:0000313" key="2">
    <source>
        <dbReference type="EMBL" id="MFH8251492.1"/>
    </source>
</evidence>
<feature type="compositionally biased region" description="Basic and acidic residues" evidence="1">
    <location>
        <begin position="55"/>
        <end position="66"/>
    </location>
</feature>
<feature type="compositionally biased region" description="Basic and acidic residues" evidence="1">
    <location>
        <begin position="28"/>
        <end position="41"/>
    </location>
</feature>
<feature type="region of interest" description="Disordered" evidence="1">
    <location>
        <begin position="1"/>
        <end position="82"/>
    </location>
</feature>
<evidence type="ECO:0000313" key="3">
    <source>
        <dbReference type="Proteomes" id="UP001610861"/>
    </source>
</evidence>
<dbReference type="Proteomes" id="UP001610861">
    <property type="component" value="Unassembled WGS sequence"/>
</dbReference>
<dbReference type="InterPro" id="IPR018691">
    <property type="entry name" value="DUF2188"/>
</dbReference>
<comment type="caution">
    <text evidence="2">The sequence shown here is derived from an EMBL/GenBank/DDBJ whole genome shotgun (WGS) entry which is preliminary data.</text>
</comment>
<reference evidence="2 3" key="1">
    <citation type="submission" date="2024-09" db="EMBL/GenBank/DDBJ databases">
        <authorList>
            <person name="Pan X."/>
        </authorList>
    </citation>
    <scope>NUCLEOTIDE SEQUENCE [LARGE SCALE GENOMIC DNA]</scope>
    <source>
        <strain evidence="2 3">B2969</strain>
    </source>
</reference>
<organism evidence="2 3">
    <name type="scientific">Microbacterium alkaliflavum</name>
    <dbReference type="NCBI Taxonomy" id="3248839"/>
    <lineage>
        <taxon>Bacteria</taxon>
        <taxon>Bacillati</taxon>
        <taxon>Actinomycetota</taxon>
        <taxon>Actinomycetes</taxon>
        <taxon>Micrococcales</taxon>
        <taxon>Microbacteriaceae</taxon>
        <taxon>Microbacterium</taxon>
    </lineage>
</organism>
<proteinExistence type="predicted"/>
<name>A0ABW7QAL2_9MICO</name>
<accession>A0ABW7QAL2</accession>
<evidence type="ECO:0000256" key="1">
    <source>
        <dbReference type="SAM" id="MobiDB-lite"/>
    </source>
</evidence>
<dbReference type="Pfam" id="PF09954">
    <property type="entry name" value="DUF2188"/>
    <property type="match status" value="1"/>
</dbReference>